<dbReference type="Proteomes" id="UP000801492">
    <property type="component" value="Unassembled WGS sequence"/>
</dbReference>
<reference evidence="2" key="1">
    <citation type="submission" date="2019-08" db="EMBL/GenBank/DDBJ databases">
        <title>The genome of the North American firefly Photinus pyralis.</title>
        <authorList>
            <consortium name="Photinus pyralis genome working group"/>
            <person name="Fallon T.R."/>
            <person name="Sander Lower S.E."/>
            <person name="Weng J.-K."/>
        </authorList>
    </citation>
    <scope>NUCLEOTIDE SEQUENCE</scope>
    <source>
        <strain evidence="2">TRF0915ILg1</strain>
        <tissue evidence="2">Whole body</tissue>
    </source>
</reference>
<evidence type="ECO:0000313" key="2">
    <source>
        <dbReference type="EMBL" id="KAF2879106.1"/>
    </source>
</evidence>
<gene>
    <name evidence="2" type="ORF">ILUMI_27070</name>
</gene>
<dbReference type="AlphaFoldDB" id="A0A8K0FY28"/>
<feature type="region of interest" description="Disordered" evidence="1">
    <location>
        <begin position="1"/>
        <end position="44"/>
    </location>
</feature>
<accession>A0A8K0FY28</accession>
<protein>
    <submittedName>
        <fullName evidence="2">Uncharacterized protein</fullName>
    </submittedName>
</protein>
<comment type="caution">
    <text evidence="2">The sequence shown here is derived from an EMBL/GenBank/DDBJ whole genome shotgun (WGS) entry which is preliminary data.</text>
</comment>
<sequence length="69" mass="8149">MSNSENYTTKEGRRRRESDDEEMTEVFNKSKKMPRTPSKTVKAKGTEKIDKLLELMTEVLQELKEIQKE</sequence>
<keyword evidence="3" id="KW-1185">Reference proteome</keyword>
<feature type="compositionally biased region" description="Basic and acidic residues" evidence="1">
    <location>
        <begin position="8"/>
        <end position="18"/>
    </location>
</feature>
<evidence type="ECO:0000313" key="3">
    <source>
        <dbReference type="Proteomes" id="UP000801492"/>
    </source>
</evidence>
<evidence type="ECO:0000256" key="1">
    <source>
        <dbReference type="SAM" id="MobiDB-lite"/>
    </source>
</evidence>
<name>A0A8K0FY28_IGNLU</name>
<organism evidence="2 3">
    <name type="scientific">Ignelater luminosus</name>
    <name type="common">Cucubano</name>
    <name type="synonym">Pyrophorus luminosus</name>
    <dbReference type="NCBI Taxonomy" id="2038154"/>
    <lineage>
        <taxon>Eukaryota</taxon>
        <taxon>Metazoa</taxon>
        <taxon>Ecdysozoa</taxon>
        <taxon>Arthropoda</taxon>
        <taxon>Hexapoda</taxon>
        <taxon>Insecta</taxon>
        <taxon>Pterygota</taxon>
        <taxon>Neoptera</taxon>
        <taxon>Endopterygota</taxon>
        <taxon>Coleoptera</taxon>
        <taxon>Polyphaga</taxon>
        <taxon>Elateriformia</taxon>
        <taxon>Elateroidea</taxon>
        <taxon>Elateridae</taxon>
        <taxon>Agrypninae</taxon>
        <taxon>Pyrophorini</taxon>
        <taxon>Ignelater</taxon>
    </lineage>
</organism>
<dbReference type="EMBL" id="VTPC01091230">
    <property type="protein sequence ID" value="KAF2879106.1"/>
    <property type="molecule type" value="Genomic_DNA"/>
</dbReference>
<proteinExistence type="predicted"/>